<feature type="transmembrane region" description="Helical" evidence="10">
    <location>
        <begin position="435"/>
        <end position="457"/>
    </location>
</feature>
<evidence type="ECO:0000256" key="1">
    <source>
        <dbReference type="ARBA" id="ARBA00004651"/>
    </source>
</evidence>
<dbReference type="PANTHER" id="PTHR21137:SF35">
    <property type="entry name" value="ODORANT RECEPTOR 19A-RELATED"/>
    <property type="match status" value="1"/>
</dbReference>
<keyword evidence="8" id="KW-0675">Receptor</keyword>
<dbReference type="Pfam" id="PF02949">
    <property type="entry name" value="7tm_6"/>
    <property type="match status" value="2"/>
</dbReference>
<evidence type="ECO:0000256" key="7">
    <source>
        <dbReference type="ARBA" id="ARBA00023136"/>
    </source>
</evidence>
<dbReference type="Proteomes" id="UP001162162">
    <property type="component" value="Unassembled WGS sequence"/>
</dbReference>
<evidence type="ECO:0000256" key="3">
    <source>
        <dbReference type="ARBA" id="ARBA00022606"/>
    </source>
</evidence>
<evidence type="ECO:0000256" key="2">
    <source>
        <dbReference type="ARBA" id="ARBA00022475"/>
    </source>
</evidence>
<dbReference type="PANTHER" id="PTHR21137">
    <property type="entry name" value="ODORANT RECEPTOR"/>
    <property type="match status" value="1"/>
</dbReference>
<gene>
    <name evidence="11" type="ORF">NQ318_019205</name>
</gene>
<dbReference type="GO" id="GO:0005886">
    <property type="term" value="C:plasma membrane"/>
    <property type="evidence" value="ECO:0007669"/>
    <property type="project" value="UniProtKB-SubCell"/>
</dbReference>
<keyword evidence="2" id="KW-1003">Cell membrane</keyword>
<evidence type="ECO:0000256" key="4">
    <source>
        <dbReference type="ARBA" id="ARBA00022692"/>
    </source>
</evidence>
<keyword evidence="7 10" id="KW-0472">Membrane</keyword>
<dbReference type="GO" id="GO:0004984">
    <property type="term" value="F:olfactory receptor activity"/>
    <property type="evidence" value="ECO:0007669"/>
    <property type="project" value="InterPro"/>
</dbReference>
<evidence type="ECO:0000256" key="10">
    <source>
        <dbReference type="SAM" id="Phobius"/>
    </source>
</evidence>
<evidence type="ECO:0000256" key="8">
    <source>
        <dbReference type="ARBA" id="ARBA00023170"/>
    </source>
</evidence>
<keyword evidence="5" id="KW-0552">Olfaction</keyword>
<sequence length="639" mass="73502">MTKNNEYLTLCLRVIGISGLHPQKTVTLYTVVNIVLFACIFMLSTVKVITNFNLAQIEVMCYLFNVTQFIHDTWTRIGVVLAKKRAVYRLLDAVERFHTINFRSPENALYLMYFKTLRYYFTYQMLSLILLLIKPLIMGGSSTFDCYYPPRTPFLAVFLLESHSTIFMFLIYTATNILLCTLIILVVAQFQLVNGNIRTLDLERICDNTNLHICLGFLRKNIIYQNALFAYVEELKELMSMALFAQLLINILLICTSMYAISSTHTTLVDGIRSGVVTFSVLFETLFLYGLPSQLLTDQAEEMRNSIYCHTEWYLPGTESIRKYLLIMMMRCQRSVCISAQGFVDVNNRTIVFVKILHKKENGKDIYIYFRKNLEVIVMLATCNRIGVVLAKKNVVNRLLDAIERFHNIDYRSPGNALYLTYFKMLRYVEELKRLMSMALFAQLLINVLLICTSLYALSSTNITFIDGIRSGLISLSLLFETLFLYGLPSQLLTDQSEEIRNSIYCHTKWYLPGTESIRKYMLIMMMRCQKPVCISAQGFIDVNNRTIIFRLSLWIPSFDESIAGQLTRVVTKPCTCSHQAVCLSHLQTTRQQTTKSHLPWITRANSFHTYVLARRGAPSTVLKSCKSELDIIASEVTS</sequence>
<dbReference type="InterPro" id="IPR004117">
    <property type="entry name" value="7tm6_olfct_rcpt"/>
</dbReference>
<evidence type="ECO:0000256" key="6">
    <source>
        <dbReference type="ARBA" id="ARBA00022989"/>
    </source>
</evidence>
<feature type="transmembrane region" description="Helical" evidence="10">
    <location>
        <begin position="26"/>
        <end position="46"/>
    </location>
</feature>
<evidence type="ECO:0000256" key="5">
    <source>
        <dbReference type="ARBA" id="ARBA00022725"/>
    </source>
</evidence>
<dbReference type="AlphaFoldDB" id="A0AAV8YSF2"/>
<reference evidence="11" key="1">
    <citation type="journal article" date="2023" name="Insect Mol. Biol.">
        <title>Genome sequencing provides insights into the evolution of gene families encoding plant cell wall-degrading enzymes in longhorned beetles.</title>
        <authorList>
            <person name="Shin N.R."/>
            <person name="Okamura Y."/>
            <person name="Kirsch R."/>
            <person name="Pauchet Y."/>
        </authorList>
    </citation>
    <scope>NUCLEOTIDE SEQUENCE</scope>
    <source>
        <strain evidence="11">AMC_N1</strain>
    </source>
</reference>
<evidence type="ECO:0000256" key="9">
    <source>
        <dbReference type="ARBA" id="ARBA00023224"/>
    </source>
</evidence>
<feature type="transmembrane region" description="Helical" evidence="10">
    <location>
        <begin position="120"/>
        <end position="144"/>
    </location>
</feature>
<evidence type="ECO:0000313" key="11">
    <source>
        <dbReference type="EMBL" id="KAJ8953962.1"/>
    </source>
</evidence>
<dbReference type="GO" id="GO:0007165">
    <property type="term" value="P:signal transduction"/>
    <property type="evidence" value="ECO:0007669"/>
    <property type="project" value="UniProtKB-KW"/>
</dbReference>
<keyword evidence="12" id="KW-1185">Reference proteome</keyword>
<accession>A0AAV8YSF2</accession>
<keyword evidence="3" id="KW-0716">Sensory transduction</keyword>
<feature type="transmembrane region" description="Helical" evidence="10">
    <location>
        <begin position="272"/>
        <end position="291"/>
    </location>
</feature>
<name>A0AAV8YSF2_9CUCU</name>
<comment type="caution">
    <text evidence="11">The sequence shown here is derived from an EMBL/GenBank/DDBJ whole genome shotgun (WGS) entry which is preliminary data.</text>
</comment>
<feature type="transmembrane region" description="Helical" evidence="10">
    <location>
        <begin position="238"/>
        <end position="260"/>
    </location>
</feature>
<evidence type="ECO:0008006" key="13">
    <source>
        <dbReference type="Google" id="ProtNLM"/>
    </source>
</evidence>
<keyword evidence="6 10" id="KW-1133">Transmembrane helix</keyword>
<feature type="transmembrane region" description="Helical" evidence="10">
    <location>
        <begin position="164"/>
        <end position="188"/>
    </location>
</feature>
<keyword evidence="9" id="KW-0807">Transducer</keyword>
<dbReference type="EMBL" id="JAPWTK010000052">
    <property type="protein sequence ID" value="KAJ8953962.1"/>
    <property type="molecule type" value="Genomic_DNA"/>
</dbReference>
<protein>
    <recommendedName>
        <fullName evidence="13">Odorant receptor</fullName>
    </recommendedName>
</protein>
<keyword evidence="4 10" id="KW-0812">Transmembrane</keyword>
<comment type="subcellular location">
    <subcellularLocation>
        <location evidence="1">Cell membrane</location>
        <topology evidence="1">Multi-pass membrane protein</topology>
    </subcellularLocation>
</comment>
<proteinExistence type="predicted"/>
<evidence type="ECO:0000313" key="12">
    <source>
        <dbReference type="Proteomes" id="UP001162162"/>
    </source>
</evidence>
<dbReference type="GO" id="GO:0005549">
    <property type="term" value="F:odorant binding"/>
    <property type="evidence" value="ECO:0007669"/>
    <property type="project" value="InterPro"/>
</dbReference>
<organism evidence="11 12">
    <name type="scientific">Aromia moschata</name>
    <dbReference type="NCBI Taxonomy" id="1265417"/>
    <lineage>
        <taxon>Eukaryota</taxon>
        <taxon>Metazoa</taxon>
        <taxon>Ecdysozoa</taxon>
        <taxon>Arthropoda</taxon>
        <taxon>Hexapoda</taxon>
        <taxon>Insecta</taxon>
        <taxon>Pterygota</taxon>
        <taxon>Neoptera</taxon>
        <taxon>Endopterygota</taxon>
        <taxon>Coleoptera</taxon>
        <taxon>Polyphaga</taxon>
        <taxon>Cucujiformia</taxon>
        <taxon>Chrysomeloidea</taxon>
        <taxon>Cerambycidae</taxon>
        <taxon>Cerambycinae</taxon>
        <taxon>Callichromatini</taxon>
        <taxon>Aromia</taxon>
    </lineage>
</organism>